<accession>A0A1S1YRQ6</accession>
<dbReference type="RefSeq" id="WP_044229944.1">
    <property type="nucleotide sequence ID" value="NZ_JRYR02000007.1"/>
</dbReference>
<dbReference type="STRING" id="915059.NH26_24860"/>
<feature type="domain" description="Transposase IS110-like N-terminal" evidence="1">
    <location>
        <begin position="7"/>
        <end position="114"/>
    </location>
</feature>
<comment type="caution">
    <text evidence="2">The sequence shown here is derived from an EMBL/GenBank/DDBJ whole genome shotgun (WGS) entry which is preliminary data.</text>
</comment>
<gene>
    <name evidence="2" type="ORF">NH26_24860</name>
</gene>
<name>A0A1S1YRQ6_FLAPC</name>
<dbReference type="InterPro" id="IPR002525">
    <property type="entry name" value="Transp_IS110-like_N"/>
</dbReference>
<dbReference type="Proteomes" id="UP000179797">
    <property type="component" value="Unassembled WGS sequence"/>
</dbReference>
<dbReference type="EMBL" id="JRYR02000007">
    <property type="protein sequence ID" value="OHX63789.1"/>
    <property type="molecule type" value="Genomic_DNA"/>
</dbReference>
<proteinExistence type="predicted"/>
<keyword evidence="3" id="KW-1185">Reference proteome</keyword>
<dbReference type="OrthoDB" id="964423at2"/>
<evidence type="ECO:0000259" key="1">
    <source>
        <dbReference type="Pfam" id="PF01548"/>
    </source>
</evidence>
<dbReference type="PANTHER" id="PTHR33055">
    <property type="entry name" value="TRANSPOSASE FOR INSERTION SEQUENCE ELEMENT IS1111A"/>
    <property type="match status" value="1"/>
</dbReference>
<protein>
    <recommendedName>
        <fullName evidence="1">Transposase IS110-like N-terminal domain-containing protein</fullName>
    </recommendedName>
</protein>
<dbReference type="GO" id="GO:0004803">
    <property type="term" value="F:transposase activity"/>
    <property type="evidence" value="ECO:0007669"/>
    <property type="project" value="InterPro"/>
</dbReference>
<organism evidence="2 3">
    <name type="scientific">Flammeovirga pacifica</name>
    <dbReference type="NCBI Taxonomy" id="915059"/>
    <lineage>
        <taxon>Bacteria</taxon>
        <taxon>Pseudomonadati</taxon>
        <taxon>Bacteroidota</taxon>
        <taxon>Cytophagia</taxon>
        <taxon>Cytophagales</taxon>
        <taxon>Flammeovirgaceae</taxon>
        <taxon>Flammeovirga</taxon>
    </lineage>
</organism>
<reference evidence="2 3" key="1">
    <citation type="journal article" date="2012" name="Int. J. Syst. Evol. Microbiol.">
        <title>Flammeovirga pacifica sp. nov., isolated from deep-sea sediment.</title>
        <authorList>
            <person name="Xu H."/>
            <person name="Fu Y."/>
            <person name="Yang N."/>
            <person name="Ding Z."/>
            <person name="Lai Q."/>
            <person name="Zeng R."/>
        </authorList>
    </citation>
    <scope>NUCLEOTIDE SEQUENCE [LARGE SCALE GENOMIC DNA]</scope>
    <source>
        <strain evidence="3">DSM 24597 / LMG 26175 / WPAGA1</strain>
    </source>
</reference>
<dbReference type="GO" id="GO:0006313">
    <property type="term" value="P:DNA transposition"/>
    <property type="evidence" value="ECO:0007669"/>
    <property type="project" value="InterPro"/>
</dbReference>
<dbReference type="GO" id="GO:0003677">
    <property type="term" value="F:DNA binding"/>
    <property type="evidence" value="ECO:0007669"/>
    <property type="project" value="InterPro"/>
</dbReference>
<dbReference type="AlphaFoldDB" id="A0A1S1YRQ6"/>
<evidence type="ECO:0000313" key="2">
    <source>
        <dbReference type="EMBL" id="OHX63789.1"/>
    </source>
</evidence>
<dbReference type="InterPro" id="IPR047650">
    <property type="entry name" value="Transpos_IS110"/>
</dbReference>
<evidence type="ECO:0000313" key="3">
    <source>
        <dbReference type="Proteomes" id="UP000179797"/>
    </source>
</evidence>
<dbReference type="Pfam" id="PF01548">
    <property type="entry name" value="DEDD_Tnp_IS110"/>
    <property type="match status" value="1"/>
</dbReference>
<sequence length="121" mass="13744">MNLRYTIGIDIAKQDFKVCLLFRNDEGKLVVKGSKTFDNTSSGFTKLSAWYIKKIDSKYDYNIIMEATGIYHESLAWYLFNKDENVCVVLANRARSYMNSIGHKSKNDPIDAKGLVSMGLS</sequence>